<name>K1XIC6_MARBU</name>
<dbReference type="OrthoDB" id="3534476at2759"/>
<dbReference type="InParanoid" id="K1XIC6"/>
<keyword evidence="2" id="KW-0732">Signal</keyword>
<dbReference type="Proteomes" id="UP000006753">
    <property type="component" value="Unassembled WGS sequence"/>
</dbReference>
<evidence type="ECO:0000256" key="2">
    <source>
        <dbReference type="SAM" id="SignalP"/>
    </source>
</evidence>
<dbReference type="GeneID" id="18757105"/>
<feature type="signal peptide" evidence="2">
    <location>
        <begin position="1"/>
        <end position="17"/>
    </location>
</feature>
<organism evidence="3 4">
    <name type="scientific">Marssonina brunnea f. sp. multigermtubi (strain MB_m1)</name>
    <name type="common">Marssonina leaf spot fungus</name>
    <dbReference type="NCBI Taxonomy" id="1072389"/>
    <lineage>
        <taxon>Eukaryota</taxon>
        <taxon>Fungi</taxon>
        <taxon>Dikarya</taxon>
        <taxon>Ascomycota</taxon>
        <taxon>Pezizomycotina</taxon>
        <taxon>Leotiomycetes</taxon>
        <taxon>Helotiales</taxon>
        <taxon>Drepanopezizaceae</taxon>
        <taxon>Drepanopeziza</taxon>
    </lineage>
</organism>
<proteinExistence type="predicted"/>
<gene>
    <name evidence="3" type="ORF">MBM_01170</name>
</gene>
<keyword evidence="4" id="KW-1185">Reference proteome</keyword>
<sequence length="377" mass="39320">MQLSIPLLLVLAGTGNACMKFKGVVPFAETAPFEASITDNGVTTCWISTTYAEHAAAQEASRPLRISKRSSHRKISLSTMPALSADSRPAYFSSPYTSPQTPASSGEKEVDLNAVPPPRGGRLPETQKYPEEAWEDWTVWQPWNFECIPGYKARANVGLRSFVYVVHGQQYFFVPDLREDVAGEKWEYSLRLWCGESDKRGKLVAMPKPKPNGAKAEGEQAKGGKAEGEQAKGGKAGGAKTEEKKKQEGVAAVLNKVAANREGTGAGVKSAGGGDVGKTSVSVAAGDVDGKATSGRASAAGGGSERPVAVAVAKAGDAKGPRTAQKSSQAIGQDSGQAVGKGPAPSRSGEVKSSVALNDDGKGSTVQGQRNPAKYGL</sequence>
<reference evidence="3 4" key="1">
    <citation type="journal article" date="2012" name="BMC Genomics">
        <title>Sequencing the genome of Marssonina brunnea reveals fungus-poplar co-evolution.</title>
        <authorList>
            <person name="Zhu S."/>
            <person name="Cao Y.-Z."/>
            <person name="Jiang C."/>
            <person name="Tan B.-Y."/>
            <person name="Wang Z."/>
            <person name="Feng S."/>
            <person name="Zhang L."/>
            <person name="Su X.-H."/>
            <person name="Brejova B."/>
            <person name="Vinar T."/>
            <person name="Xu M."/>
            <person name="Wang M.-X."/>
            <person name="Zhang S.-G."/>
            <person name="Huang M.-R."/>
            <person name="Wu R."/>
            <person name="Zhou Y."/>
        </authorList>
    </citation>
    <scope>NUCLEOTIDE SEQUENCE [LARGE SCALE GENOMIC DNA]</scope>
    <source>
        <strain evidence="3 4">MB_m1</strain>
    </source>
</reference>
<dbReference type="EMBL" id="JH921429">
    <property type="protein sequence ID" value="EKD20488.1"/>
    <property type="molecule type" value="Genomic_DNA"/>
</dbReference>
<accession>K1XIC6</accession>
<feature type="compositionally biased region" description="Polar residues" evidence="1">
    <location>
        <begin position="94"/>
        <end position="104"/>
    </location>
</feature>
<feature type="region of interest" description="Disordered" evidence="1">
    <location>
        <begin position="204"/>
        <end position="247"/>
    </location>
</feature>
<dbReference type="HOGENOM" id="CLU_733798_0_0_1"/>
<feature type="compositionally biased region" description="Polar residues" evidence="1">
    <location>
        <begin position="324"/>
        <end position="336"/>
    </location>
</feature>
<feature type="chain" id="PRO_5003855406" evidence="2">
    <location>
        <begin position="18"/>
        <end position="377"/>
    </location>
</feature>
<feature type="region of interest" description="Disordered" evidence="1">
    <location>
        <begin position="94"/>
        <end position="125"/>
    </location>
</feature>
<dbReference type="KEGG" id="mbe:MBM_01170"/>
<evidence type="ECO:0000313" key="4">
    <source>
        <dbReference type="Proteomes" id="UP000006753"/>
    </source>
</evidence>
<dbReference type="AlphaFoldDB" id="K1XIC6"/>
<protein>
    <submittedName>
        <fullName evidence="3">Uncharacterized protein</fullName>
    </submittedName>
</protein>
<feature type="region of interest" description="Disordered" evidence="1">
    <location>
        <begin position="264"/>
        <end position="377"/>
    </location>
</feature>
<evidence type="ECO:0000313" key="3">
    <source>
        <dbReference type="EMBL" id="EKD20488.1"/>
    </source>
</evidence>
<evidence type="ECO:0000256" key="1">
    <source>
        <dbReference type="SAM" id="MobiDB-lite"/>
    </source>
</evidence>
<feature type="compositionally biased region" description="Basic and acidic residues" evidence="1">
    <location>
        <begin position="216"/>
        <end position="232"/>
    </location>
</feature>
<feature type="compositionally biased region" description="Gly residues" evidence="1">
    <location>
        <begin position="264"/>
        <end position="276"/>
    </location>
</feature>